<comment type="caution">
    <text evidence="2">The sequence shown here is derived from an EMBL/GenBank/DDBJ whole genome shotgun (WGS) entry which is preliminary data.</text>
</comment>
<feature type="transmembrane region" description="Helical" evidence="1">
    <location>
        <begin position="12"/>
        <end position="34"/>
    </location>
</feature>
<keyword evidence="1" id="KW-0472">Membrane</keyword>
<feature type="transmembrane region" description="Helical" evidence="1">
    <location>
        <begin position="41"/>
        <end position="62"/>
    </location>
</feature>
<sequence length="277" mass="30777">MGLIVQLPDWNLNYGVAAFGAYAAILVESIYLILGGFENASLLSISILTNGSAVVVAGFGGASSTPFALSRICLTSLFLIWAVIFQENDKFDGTYAILCSVVHFFYQLQLRQNGDHSEGFLPQHEECAETDEAPSKSCLQFPPTDYKDAAKASRNLRIFFGDSICLESAMAPVTILGTIMTYRIFDFDLGFGLVFAFMSAFLSSEILFFINYARMRGRRMKTQKVLLNLVRLMVVIGILCFSIVTSLELPDIDLSWWKITFGVSWFVHPPTLHIGNL</sequence>
<dbReference type="EMBL" id="CAJPDT010000028">
    <property type="protein sequence ID" value="CAF9921683.1"/>
    <property type="molecule type" value="Genomic_DNA"/>
</dbReference>
<protein>
    <submittedName>
        <fullName evidence="2">Uncharacterized protein</fullName>
    </submittedName>
</protein>
<evidence type="ECO:0000313" key="2">
    <source>
        <dbReference type="EMBL" id="CAF9921683.1"/>
    </source>
</evidence>
<organism evidence="2 3">
    <name type="scientific">Imshaugia aleurites</name>
    <dbReference type="NCBI Taxonomy" id="172621"/>
    <lineage>
        <taxon>Eukaryota</taxon>
        <taxon>Fungi</taxon>
        <taxon>Dikarya</taxon>
        <taxon>Ascomycota</taxon>
        <taxon>Pezizomycotina</taxon>
        <taxon>Lecanoromycetes</taxon>
        <taxon>OSLEUM clade</taxon>
        <taxon>Lecanoromycetidae</taxon>
        <taxon>Lecanorales</taxon>
        <taxon>Lecanorineae</taxon>
        <taxon>Parmeliaceae</taxon>
        <taxon>Imshaugia</taxon>
    </lineage>
</organism>
<keyword evidence="3" id="KW-1185">Reference proteome</keyword>
<gene>
    <name evidence="2" type="ORF">IMSHALPRED_005246</name>
</gene>
<feature type="transmembrane region" description="Helical" evidence="1">
    <location>
        <begin position="68"/>
        <end position="85"/>
    </location>
</feature>
<reference evidence="2" key="1">
    <citation type="submission" date="2021-03" db="EMBL/GenBank/DDBJ databases">
        <authorList>
            <person name="Tagirdzhanova G."/>
        </authorList>
    </citation>
    <scope>NUCLEOTIDE SEQUENCE</scope>
</reference>
<accession>A0A8H3IK10</accession>
<name>A0A8H3IK10_9LECA</name>
<evidence type="ECO:0000256" key="1">
    <source>
        <dbReference type="SAM" id="Phobius"/>
    </source>
</evidence>
<feature type="transmembrane region" description="Helical" evidence="1">
    <location>
        <begin position="225"/>
        <end position="247"/>
    </location>
</feature>
<dbReference type="Proteomes" id="UP000664534">
    <property type="component" value="Unassembled WGS sequence"/>
</dbReference>
<keyword evidence="1" id="KW-1133">Transmembrane helix</keyword>
<dbReference type="AlphaFoldDB" id="A0A8H3IK10"/>
<evidence type="ECO:0000313" key="3">
    <source>
        <dbReference type="Proteomes" id="UP000664534"/>
    </source>
</evidence>
<keyword evidence="1" id="KW-0812">Transmembrane</keyword>
<feature type="transmembrane region" description="Helical" evidence="1">
    <location>
        <begin position="191"/>
        <end position="213"/>
    </location>
</feature>
<proteinExistence type="predicted"/>
<feature type="transmembrane region" description="Helical" evidence="1">
    <location>
        <begin position="164"/>
        <end position="185"/>
    </location>
</feature>